<keyword evidence="3" id="KW-1185">Reference proteome</keyword>
<dbReference type="AlphaFoldDB" id="A0A812LIK0"/>
<protein>
    <submittedName>
        <fullName evidence="2">Uncharacterized protein</fullName>
    </submittedName>
</protein>
<dbReference type="EMBL" id="CAJNJA010009509">
    <property type="protein sequence ID" value="CAE7247575.1"/>
    <property type="molecule type" value="Genomic_DNA"/>
</dbReference>
<feature type="compositionally biased region" description="Polar residues" evidence="1">
    <location>
        <begin position="76"/>
        <end position="87"/>
    </location>
</feature>
<organism evidence="2 3">
    <name type="scientific">Symbiodinium necroappetens</name>
    <dbReference type="NCBI Taxonomy" id="1628268"/>
    <lineage>
        <taxon>Eukaryota</taxon>
        <taxon>Sar</taxon>
        <taxon>Alveolata</taxon>
        <taxon>Dinophyceae</taxon>
        <taxon>Suessiales</taxon>
        <taxon>Symbiodiniaceae</taxon>
        <taxon>Symbiodinium</taxon>
    </lineage>
</organism>
<name>A0A812LIK0_9DINO</name>
<dbReference type="OrthoDB" id="442198at2759"/>
<dbReference type="Proteomes" id="UP000601435">
    <property type="component" value="Unassembled WGS sequence"/>
</dbReference>
<feature type="region of interest" description="Disordered" evidence="1">
    <location>
        <begin position="1"/>
        <end position="24"/>
    </location>
</feature>
<reference evidence="2" key="1">
    <citation type="submission" date="2021-02" db="EMBL/GenBank/DDBJ databases">
        <authorList>
            <person name="Dougan E. K."/>
            <person name="Rhodes N."/>
            <person name="Thang M."/>
            <person name="Chan C."/>
        </authorList>
    </citation>
    <scope>NUCLEOTIDE SEQUENCE</scope>
</reference>
<comment type="caution">
    <text evidence="2">The sequence shown here is derived from an EMBL/GenBank/DDBJ whole genome shotgun (WGS) entry which is preliminary data.</text>
</comment>
<evidence type="ECO:0000256" key="1">
    <source>
        <dbReference type="SAM" id="MobiDB-lite"/>
    </source>
</evidence>
<evidence type="ECO:0000313" key="3">
    <source>
        <dbReference type="Proteomes" id="UP000601435"/>
    </source>
</evidence>
<sequence length="153" mass="16760">RHCRPNLCRSRPSKKGSGRSAYSASARIAVPQFCSLARLLATAMDAGQGPDSDDYFKATGRNASCDVETRVQKLNFLSTSRSPSAQKDQQDGREPQAAKAKKDKKSKPEQDEEAHVLGAWLQDEHVLELLKIHAGGKKKKDNTGSIYTTSQSE</sequence>
<accession>A0A812LIK0</accession>
<feature type="region of interest" description="Disordered" evidence="1">
    <location>
        <begin position="132"/>
        <end position="153"/>
    </location>
</feature>
<feature type="non-terminal residue" evidence="2">
    <location>
        <position position="1"/>
    </location>
</feature>
<gene>
    <name evidence="2" type="ORF">SNEC2469_LOCUS4914</name>
</gene>
<feature type="compositionally biased region" description="Polar residues" evidence="1">
    <location>
        <begin position="143"/>
        <end position="153"/>
    </location>
</feature>
<feature type="region of interest" description="Disordered" evidence="1">
    <location>
        <begin position="76"/>
        <end position="114"/>
    </location>
</feature>
<proteinExistence type="predicted"/>
<feature type="non-terminal residue" evidence="2">
    <location>
        <position position="153"/>
    </location>
</feature>
<evidence type="ECO:0000313" key="2">
    <source>
        <dbReference type="EMBL" id="CAE7247575.1"/>
    </source>
</evidence>